<feature type="domain" description="4Fe-4S ferredoxin-type" evidence="8">
    <location>
        <begin position="473"/>
        <end position="502"/>
    </location>
</feature>
<feature type="domain" description="4Fe-4S ferredoxin-type" evidence="8">
    <location>
        <begin position="511"/>
        <end position="543"/>
    </location>
</feature>
<dbReference type="PANTHER" id="PTHR30176:SF3">
    <property type="entry name" value="FERREDOXIN-TYPE PROTEIN NAPH"/>
    <property type="match status" value="1"/>
</dbReference>
<accession>A0ABZ2KG76</accession>
<reference evidence="9 10" key="1">
    <citation type="submission" date="2021-12" db="EMBL/GenBank/DDBJ databases">
        <title>Discovery of the Pendulisporaceae a myxobacterial family with distinct sporulation behavior and unique specialized metabolism.</title>
        <authorList>
            <person name="Garcia R."/>
            <person name="Popoff A."/>
            <person name="Bader C.D."/>
            <person name="Loehr J."/>
            <person name="Walesch S."/>
            <person name="Walt C."/>
            <person name="Boldt J."/>
            <person name="Bunk B."/>
            <person name="Haeckl F.J.F.P.J."/>
            <person name="Gunesch A.P."/>
            <person name="Birkelbach J."/>
            <person name="Nuebel U."/>
            <person name="Pietschmann T."/>
            <person name="Bach T."/>
            <person name="Mueller R."/>
        </authorList>
    </citation>
    <scope>NUCLEOTIDE SEQUENCE [LARGE SCALE GENOMIC DNA]</scope>
    <source>
        <strain evidence="9 10">MSr12523</strain>
    </source>
</reference>
<evidence type="ECO:0000313" key="10">
    <source>
        <dbReference type="Proteomes" id="UP001379533"/>
    </source>
</evidence>
<dbReference type="PANTHER" id="PTHR30176">
    <property type="entry name" value="FERREDOXIN-TYPE PROTEIN NAPH"/>
    <property type="match status" value="1"/>
</dbReference>
<dbReference type="InterPro" id="IPR051684">
    <property type="entry name" value="Electron_Trans/Redox"/>
</dbReference>
<dbReference type="InterPro" id="IPR017900">
    <property type="entry name" value="4Fe4S_Fe_S_CS"/>
</dbReference>
<organism evidence="9 10">
    <name type="scientific">Pendulispora brunnea</name>
    <dbReference type="NCBI Taxonomy" id="2905690"/>
    <lineage>
        <taxon>Bacteria</taxon>
        <taxon>Pseudomonadati</taxon>
        <taxon>Myxococcota</taxon>
        <taxon>Myxococcia</taxon>
        <taxon>Myxococcales</taxon>
        <taxon>Sorangiineae</taxon>
        <taxon>Pendulisporaceae</taxon>
        <taxon>Pendulispora</taxon>
    </lineage>
</organism>
<dbReference type="Pfam" id="PF12801">
    <property type="entry name" value="Fer4_5"/>
    <property type="match status" value="3"/>
</dbReference>
<keyword evidence="7" id="KW-0472">Membrane</keyword>
<keyword evidence="6" id="KW-0411">Iron-sulfur</keyword>
<dbReference type="SUPFAM" id="SSF54862">
    <property type="entry name" value="4Fe-4S ferredoxins"/>
    <property type="match status" value="2"/>
</dbReference>
<evidence type="ECO:0000256" key="2">
    <source>
        <dbReference type="ARBA" id="ARBA00022485"/>
    </source>
</evidence>
<evidence type="ECO:0000313" key="9">
    <source>
        <dbReference type="EMBL" id="WXA97696.1"/>
    </source>
</evidence>
<feature type="transmembrane region" description="Helical" evidence="7">
    <location>
        <begin position="242"/>
        <end position="261"/>
    </location>
</feature>
<evidence type="ECO:0000259" key="8">
    <source>
        <dbReference type="PROSITE" id="PS51379"/>
    </source>
</evidence>
<dbReference type="CDD" id="cd16373">
    <property type="entry name" value="DMSOR_beta_like"/>
    <property type="match status" value="1"/>
</dbReference>
<keyword evidence="10" id="KW-1185">Reference proteome</keyword>
<sequence>MAGPMEHVGTAPKAGPRDGVSLDVAAASATKLAHVHHDMHDFPEPIPWKTGQAGTVAPLDRDTSWIVSAPKKASAPVASAAAVATPTITAPAKPKPKKKKLPGSGIPARLSIRSLVWVRRASQVFFFALFMYFLFQTAFRGTFAAQADTPVRLPLPVEGFLLADPFVTAMTVLSTHTVYRGLLWSIGLLALTLVFGRVFCGWICPFGTLHHFFGWLLPSRRGRGAVRVEANKTHTYQRAKYYLLYAFLVAGLFGSAIGGLFDPICIAVRSIGLGVIPAAQYIGGRALGGASMVPSRGVQGVADHTQDFLASAVWQSHQFYFHQTWLIVFLLIAVLFANRFIPRFWCRVLCPLGAFLGVFARFALFGMEKDHAKCTDCNLCLVNCQGADSPQGGVKWRQDECHMCLNCETACPEDVIKFRFLPNRKGTVTKPDTERRTALAAAGAGALFLPASRIADALDVNYHSKVIRPPGAVEERGFLERCIRCAECMKVCPNNALHPAFLESGLEGVWTPILIARIGYCEHSCVLCGQVCPTGAIQKITEKEKLGIGVPPVKIGTAFYDHGRCLPWSMQTPCIVCEEFCPTSPKAIWVEEVEAPVRDSKPGPNGEQPAMKTVKLQRPHVDPALCIGCGACEKVCPVQDQPAVYITSVGESRSKTNVILLENTNYNQKS</sequence>
<feature type="transmembrane region" description="Helical" evidence="7">
    <location>
        <begin position="344"/>
        <end position="367"/>
    </location>
</feature>
<evidence type="ECO:0000256" key="4">
    <source>
        <dbReference type="ARBA" id="ARBA00022982"/>
    </source>
</evidence>
<dbReference type="PROSITE" id="PS51379">
    <property type="entry name" value="4FE4S_FER_2"/>
    <property type="match status" value="4"/>
</dbReference>
<keyword evidence="7" id="KW-1133">Transmembrane helix</keyword>
<keyword evidence="7" id="KW-0812">Transmembrane</keyword>
<dbReference type="PROSITE" id="PS00198">
    <property type="entry name" value="4FE4S_FER_1"/>
    <property type="match status" value="3"/>
</dbReference>
<dbReference type="Pfam" id="PF00037">
    <property type="entry name" value="Fer4"/>
    <property type="match status" value="1"/>
</dbReference>
<dbReference type="EMBL" id="CP089982">
    <property type="protein sequence ID" value="WXA97696.1"/>
    <property type="molecule type" value="Genomic_DNA"/>
</dbReference>
<dbReference type="Pfam" id="PF12837">
    <property type="entry name" value="Fer4_6"/>
    <property type="match status" value="1"/>
</dbReference>
<keyword evidence="1" id="KW-0813">Transport</keyword>
<dbReference type="RefSeq" id="WP_394848314.1">
    <property type="nucleotide sequence ID" value="NZ_CP089982.1"/>
</dbReference>
<feature type="transmembrane region" description="Helical" evidence="7">
    <location>
        <begin position="319"/>
        <end position="337"/>
    </location>
</feature>
<evidence type="ECO:0000256" key="7">
    <source>
        <dbReference type="SAM" id="Phobius"/>
    </source>
</evidence>
<dbReference type="InterPro" id="IPR017896">
    <property type="entry name" value="4Fe4S_Fe-S-bd"/>
</dbReference>
<keyword evidence="4" id="KW-0249">Electron transport</keyword>
<keyword evidence="3" id="KW-0479">Metal-binding</keyword>
<evidence type="ECO:0000256" key="5">
    <source>
        <dbReference type="ARBA" id="ARBA00023004"/>
    </source>
</evidence>
<evidence type="ECO:0000256" key="1">
    <source>
        <dbReference type="ARBA" id="ARBA00022448"/>
    </source>
</evidence>
<feature type="domain" description="4Fe-4S ferredoxin-type" evidence="8">
    <location>
        <begin position="392"/>
        <end position="421"/>
    </location>
</feature>
<dbReference type="Gene3D" id="3.30.70.20">
    <property type="match status" value="2"/>
</dbReference>
<gene>
    <name evidence="9" type="ORF">LZC95_12735</name>
</gene>
<feature type="transmembrane region" description="Helical" evidence="7">
    <location>
        <begin position="117"/>
        <end position="135"/>
    </location>
</feature>
<keyword evidence="2" id="KW-0004">4Fe-4S</keyword>
<evidence type="ECO:0000256" key="6">
    <source>
        <dbReference type="ARBA" id="ARBA00023014"/>
    </source>
</evidence>
<proteinExistence type="predicted"/>
<feature type="domain" description="4Fe-4S ferredoxin-type" evidence="8">
    <location>
        <begin position="617"/>
        <end position="647"/>
    </location>
</feature>
<feature type="transmembrane region" description="Helical" evidence="7">
    <location>
        <begin position="182"/>
        <end position="213"/>
    </location>
</feature>
<protein>
    <submittedName>
        <fullName evidence="9">4Fe-4S binding protein</fullName>
    </submittedName>
</protein>
<name>A0ABZ2KG76_9BACT</name>
<dbReference type="Proteomes" id="UP001379533">
    <property type="component" value="Chromosome"/>
</dbReference>
<keyword evidence="5" id="KW-0408">Iron</keyword>
<evidence type="ECO:0000256" key="3">
    <source>
        <dbReference type="ARBA" id="ARBA00022723"/>
    </source>
</evidence>